<name>A0A1Q8RWZ5_9PEZI</name>
<evidence type="ECO:0000313" key="2">
    <source>
        <dbReference type="Proteomes" id="UP000186583"/>
    </source>
</evidence>
<protein>
    <submittedName>
        <fullName evidence="1">Uncharacterized protein</fullName>
    </submittedName>
</protein>
<accession>A0A1Q8RWZ5</accession>
<organism evidence="1 2">
    <name type="scientific">Colletotrichum chlorophyti</name>
    <dbReference type="NCBI Taxonomy" id="708187"/>
    <lineage>
        <taxon>Eukaryota</taxon>
        <taxon>Fungi</taxon>
        <taxon>Dikarya</taxon>
        <taxon>Ascomycota</taxon>
        <taxon>Pezizomycotina</taxon>
        <taxon>Sordariomycetes</taxon>
        <taxon>Hypocreomycetidae</taxon>
        <taxon>Glomerellales</taxon>
        <taxon>Glomerellaceae</taxon>
        <taxon>Colletotrichum</taxon>
    </lineage>
</organism>
<comment type="caution">
    <text evidence="1">The sequence shown here is derived from an EMBL/GenBank/DDBJ whole genome shotgun (WGS) entry which is preliminary data.</text>
</comment>
<feature type="non-terminal residue" evidence="1">
    <location>
        <position position="100"/>
    </location>
</feature>
<gene>
    <name evidence="1" type="ORF">CCHL11_10040</name>
</gene>
<dbReference type="EMBL" id="MPGH01000076">
    <property type="protein sequence ID" value="OLN89649.1"/>
    <property type="molecule type" value="Genomic_DNA"/>
</dbReference>
<sequence>NSTVANLHTVAVCINTERHGSTGNGTPYCLTCGSFTEYDIDVEATKCACAAYKRRNVGTCPSDQCLIDGLQCHSNRKHIGGSEMGDYCRRTYGAHGSKAN</sequence>
<dbReference type="Proteomes" id="UP000186583">
    <property type="component" value="Unassembled WGS sequence"/>
</dbReference>
<keyword evidence="2" id="KW-1185">Reference proteome</keyword>
<evidence type="ECO:0000313" key="1">
    <source>
        <dbReference type="EMBL" id="OLN89649.1"/>
    </source>
</evidence>
<dbReference type="AlphaFoldDB" id="A0A1Q8RWZ5"/>
<reference evidence="1 2" key="1">
    <citation type="submission" date="2016-11" db="EMBL/GenBank/DDBJ databases">
        <title>Draft Genome Assembly of Colletotrichum chlorophyti a pathogen of herbaceous plants.</title>
        <authorList>
            <person name="Gan P."/>
            <person name="Narusaka M."/>
            <person name="Tsushima A."/>
            <person name="Narusaka Y."/>
            <person name="Takano Y."/>
            <person name="Shirasu K."/>
        </authorList>
    </citation>
    <scope>NUCLEOTIDE SEQUENCE [LARGE SCALE GENOMIC DNA]</scope>
    <source>
        <strain evidence="1 2">NTL11</strain>
    </source>
</reference>
<proteinExistence type="predicted"/>
<feature type="non-terminal residue" evidence="1">
    <location>
        <position position="1"/>
    </location>
</feature>